<protein>
    <submittedName>
        <fullName evidence="1">Uncharacterized protein</fullName>
    </submittedName>
</protein>
<feature type="non-terminal residue" evidence="1">
    <location>
        <position position="67"/>
    </location>
</feature>
<proteinExistence type="predicted"/>
<sequence length="67" mass="7672">MYNYEDKLVKISIHLRLMLSSVEGSRNSLCSSPRWVAPLLVIQCGCKMSLMSSIIFLLQSLLYQIFC</sequence>
<evidence type="ECO:0000313" key="1">
    <source>
        <dbReference type="EMBL" id="CEK83057.1"/>
    </source>
</evidence>
<dbReference type="EMBL" id="HACG01036192">
    <property type="protein sequence ID" value="CEK83057.1"/>
    <property type="molecule type" value="Transcribed_RNA"/>
</dbReference>
<accession>A0A0B7AR37</accession>
<dbReference type="EMBL" id="HACG01036194">
    <property type="protein sequence ID" value="CEK83059.1"/>
    <property type="molecule type" value="Transcribed_RNA"/>
</dbReference>
<evidence type="ECO:0000313" key="2">
    <source>
        <dbReference type="EMBL" id="CEK83059.1"/>
    </source>
</evidence>
<organism evidence="1">
    <name type="scientific">Arion vulgaris</name>
    <dbReference type="NCBI Taxonomy" id="1028688"/>
    <lineage>
        <taxon>Eukaryota</taxon>
        <taxon>Metazoa</taxon>
        <taxon>Spiralia</taxon>
        <taxon>Lophotrochozoa</taxon>
        <taxon>Mollusca</taxon>
        <taxon>Gastropoda</taxon>
        <taxon>Heterobranchia</taxon>
        <taxon>Euthyneura</taxon>
        <taxon>Panpulmonata</taxon>
        <taxon>Eupulmonata</taxon>
        <taxon>Stylommatophora</taxon>
        <taxon>Helicina</taxon>
        <taxon>Arionoidea</taxon>
        <taxon>Arionidae</taxon>
        <taxon>Arion</taxon>
    </lineage>
</organism>
<gene>
    <name evidence="1" type="primary">ORF134999</name>
    <name evidence="2" type="synonym">ORF135005</name>
</gene>
<name>A0A0B7AR37_9EUPU</name>
<reference evidence="1" key="1">
    <citation type="submission" date="2014-12" db="EMBL/GenBank/DDBJ databases">
        <title>Insight into the proteome of Arion vulgaris.</title>
        <authorList>
            <person name="Aradska J."/>
            <person name="Bulat T."/>
            <person name="Smidak R."/>
            <person name="Sarate P."/>
            <person name="Gangsoo J."/>
            <person name="Sialana F."/>
            <person name="Bilban M."/>
            <person name="Lubec G."/>
        </authorList>
    </citation>
    <scope>NUCLEOTIDE SEQUENCE</scope>
    <source>
        <tissue evidence="1">Skin</tissue>
    </source>
</reference>
<dbReference type="AlphaFoldDB" id="A0A0B7AR37"/>